<dbReference type="Proteomes" id="UP001501563">
    <property type="component" value="Unassembled WGS sequence"/>
</dbReference>
<proteinExistence type="predicted"/>
<evidence type="ECO:0000313" key="4">
    <source>
        <dbReference type="Proteomes" id="UP001501563"/>
    </source>
</evidence>
<comment type="caution">
    <text evidence="3">The sequence shown here is derived from an EMBL/GenBank/DDBJ whole genome shotgun (WGS) entry which is preliminary data.</text>
</comment>
<dbReference type="Pfam" id="PF01569">
    <property type="entry name" value="PAP2"/>
    <property type="match status" value="1"/>
</dbReference>
<feature type="transmembrane region" description="Helical" evidence="1">
    <location>
        <begin position="136"/>
        <end position="153"/>
    </location>
</feature>
<feature type="transmembrane region" description="Helical" evidence="1">
    <location>
        <begin position="160"/>
        <end position="180"/>
    </location>
</feature>
<feature type="transmembrane region" description="Helical" evidence="1">
    <location>
        <begin position="186"/>
        <end position="205"/>
    </location>
</feature>
<dbReference type="PANTHER" id="PTHR14969">
    <property type="entry name" value="SPHINGOSINE-1-PHOSPHATE PHOSPHOHYDROLASE"/>
    <property type="match status" value="1"/>
</dbReference>
<dbReference type="InterPro" id="IPR036938">
    <property type="entry name" value="PAP2/HPO_sf"/>
</dbReference>
<evidence type="ECO:0000256" key="1">
    <source>
        <dbReference type="SAM" id="Phobius"/>
    </source>
</evidence>
<feature type="domain" description="Phosphatidic acid phosphatase type 2/haloperoxidase" evidence="2">
    <location>
        <begin position="90"/>
        <end position="203"/>
    </location>
</feature>
<dbReference type="CDD" id="cd03392">
    <property type="entry name" value="PAP2_like_2"/>
    <property type="match status" value="1"/>
</dbReference>
<organism evidence="3 4">
    <name type="scientific">Streptomyces lannensis</name>
    <dbReference type="NCBI Taxonomy" id="766498"/>
    <lineage>
        <taxon>Bacteria</taxon>
        <taxon>Bacillati</taxon>
        <taxon>Actinomycetota</taxon>
        <taxon>Actinomycetes</taxon>
        <taxon>Kitasatosporales</taxon>
        <taxon>Streptomycetaceae</taxon>
        <taxon>Streptomyces</taxon>
    </lineage>
</organism>
<feature type="transmembrane region" description="Helical" evidence="1">
    <location>
        <begin position="54"/>
        <end position="80"/>
    </location>
</feature>
<keyword evidence="4" id="KW-1185">Reference proteome</keyword>
<evidence type="ECO:0000259" key="2">
    <source>
        <dbReference type="SMART" id="SM00014"/>
    </source>
</evidence>
<keyword evidence="1" id="KW-0812">Transmembrane</keyword>
<dbReference type="Gene3D" id="1.20.144.10">
    <property type="entry name" value="Phosphatidic acid phosphatase type 2/haloperoxidase"/>
    <property type="match status" value="1"/>
</dbReference>
<name>A0ABP7L3M9_9ACTN</name>
<dbReference type="RefSeq" id="WP_345553414.1">
    <property type="nucleotide sequence ID" value="NZ_BAAAZA010000032.1"/>
</dbReference>
<sequence length="233" mass="24903">MSRRDVSGPAGWTALGAGTAFAILAAAVHADAPRWPDDRFLSWSVAHRPHLAVTVARGVTATGTGAVPYVLAVLAGLLAGRSPKQRALTTVLCLACLAMGQTLRFEAMQLVHRSRPPTTDWAAHATRWAFPSGHTTTSALAAGVLIAAVSLWAPRGGTPLRIVIGCWALLVGLTRIYLGVHWFTDVLGGWLFAVGWLGACLWALARWLPDSFRQSDTVGQRPAEDHAPQNPHR</sequence>
<keyword evidence="1" id="KW-0472">Membrane</keyword>
<dbReference type="SMART" id="SM00014">
    <property type="entry name" value="acidPPc"/>
    <property type="match status" value="1"/>
</dbReference>
<protein>
    <submittedName>
        <fullName evidence="3">Phosphatase PAP2 family protein</fullName>
    </submittedName>
</protein>
<gene>
    <name evidence="3" type="ORF">GCM10022207_73050</name>
</gene>
<evidence type="ECO:0000313" key="3">
    <source>
        <dbReference type="EMBL" id="GAA3894349.1"/>
    </source>
</evidence>
<dbReference type="InterPro" id="IPR000326">
    <property type="entry name" value="PAP2/HPO"/>
</dbReference>
<dbReference type="SUPFAM" id="SSF48317">
    <property type="entry name" value="Acid phosphatase/Vanadium-dependent haloperoxidase"/>
    <property type="match status" value="1"/>
</dbReference>
<dbReference type="EMBL" id="BAAAZA010000032">
    <property type="protein sequence ID" value="GAA3894349.1"/>
    <property type="molecule type" value="Genomic_DNA"/>
</dbReference>
<accession>A0ABP7L3M9</accession>
<reference evidence="4" key="1">
    <citation type="journal article" date="2019" name="Int. J. Syst. Evol. Microbiol.">
        <title>The Global Catalogue of Microorganisms (GCM) 10K type strain sequencing project: providing services to taxonomists for standard genome sequencing and annotation.</title>
        <authorList>
            <consortium name="The Broad Institute Genomics Platform"/>
            <consortium name="The Broad Institute Genome Sequencing Center for Infectious Disease"/>
            <person name="Wu L."/>
            <person name="Ma J."/>
        </authorList>
    </citation>
    <scope>NUCLEOTIDE SEQUENCE [LARGE SCALE GENOMIC DNA]</scope>
    <source>
        <strain evidence="4">JCM 16578</strain>
    </source>
</reference>
<keyword evidence="1" id="KW-1133">Transmembrane helix</keyword>
<dbReference type="PANTHER" id="PTHR14969:SF13">
    <property type="entry name" value="AT30094P"/>
    <property type="match status" value="1"/>
</dbReference>